<sequence>MPSRKVLKRIRRFYPGPDPGMPALDSAHCLPSRLPMVRKLPVFFLLLALPLLSGLQAGEAKTYRWVDDKGRVHYSDVAAPKSEQVLVKPGSGVQGVARPDPNAEEKAAECTRLRERLTTYESASTITETDALGKQRTYTDAERQKLLNLTREQVQSACESR</sequence>
<evidence type="ECO:0000313" key="3">
    <source>
        <dbReference type="Proteomes" id="UP000282106"/>
    </source>
</evidence>
<gene>
    <name evidence="2" type="ORF">ED208_03095</name>
</gene>
<evidence type="ECO:0000313" key="2">
    <source>
        <dbReference type="EMBL" id="ROH93520.1"/>
    </source>
</evidence>
<feature type="domain" description="DUF4124" evidence="1">
    <location>
        <begin position="53"/>
        <end position="91"/>
    </location>
</feature>
<accession>A0A3N0VLB0</accession>
<reference evidence="2 3" key="1">
    <citation type="submission" date="2018-10" db="EMBL/GenBank/DDBJ databases">
        <authorList>
            <person name="Chen W.-M."/>
        </authorList>
    </citation>
    <scope>NUCLEOTIDE SEQUENCE [LARGE SCALE GENOMIC DNA]</scope>
    <source>
        <strain evidence="2 3">THS-13</strain>
    </source>
</reference>
<evidence type="ECO:0000259" key="1">
    <source>
        <dbReference type="Pfam" id="PF13511"/>
    </source>
</evidence>
<dbReference type="InterPro" id="IPR025392">
    <property type="entry name" value="DUF4124"/>
</dbReference>
<protein>
    <submittedName>
        <fullName evidence="2">DUF4124 domain-containing protein</fullName>
    </submittedName>
</protein>
<keyword evidence="3" id="KW-1185">Reference proteome</keyword>
<dbReference type="Proteomes" id="UP000282106">
    <property type="component" value="Unassembled WGS sequence"/>
</dbReference>
<dbReference type="InParanoid" id="A0A3N0VLB0"/>
<name>A0A3N0VLB0_9GAMM</name>
<dbReference type="Pfam" id="PF13511">
    <property type="entry name" value="DUF4124"/>
    <property type="match status" value="1"/>
</dbReference>
<dbReference type="EMBL" id="RJVO01000001">
    <property type="protein sequence ID" value="ROH93520.1"/>
    <property type="molecule type" value="Genomic_DNA"/>
</dbReference>
<dbReference type="AlphaFoldDB" id="A0A3N0VLB0"/>
<organism evidence="2 3">
    <name type="scientific">Stagnimonas aquatica</name>
    <dbReference type="NCBI Taxonomy" id="2689987"/>
    <lineage>
        <taxon>Bacteria</taxon>
        <taxon>Pseudomonadati</taxon>
        <taxon>Pseudomonadota</taxon>
        <taxon>Gammaproteobacteria</taxon>
        <taxon>Nevskiales</taxon>
        <taxon>Nevskiaceae</taxon>
        <taxon>Stagnimonas</taxon>
    </lineage>
</organism>
<comment type="caution">
    <text evidence="2">The sequence shown here is derived from an EMBL/GenBank/DDBJ whole genome shotgun (WGS) entry which is preliminary data.</text>
</comment>
<proteinExistence type="predicted"/>